<evidence type="ECO:0000313" key="1">
    <source>
        <dbReference type="EMBL" id="OJF14713.1"/>
    </source>
</evidence>
<evidence type="ECO:0000313" key="2">
    <source>
        <dbReference type="EMBL" id="OJF15961.1"/>
    </source>
</evidence>
<dbReference type="Proteomes" id="UP000182486">
    <property type="component" value="Unassembled WGS sequence"/>
</dbReference>
<evidence type="ECO:0008006" key="4">
    <source>
        <dbReference type="Google" id="ProtNLM"/>
    </source>
</evidence>
<keyword evidence="3" id="KW-1185">Reference proteome</keyword>
<dbReference type="AlphaFoldDB" id="A0A1K0FPJ3"/>
<protein>
    <recommendedName>
        <fullName evidence="4">Glycosyltransferase family 1 protein</fullName>
    </recommendedName>
</protein>
<dbReference type="EMBL" id="MEIA01000089">
    <property type="protein sequence ID" value="OJF14713.1"/>
    <property type="molecule type" value="Genomic_DNA"/>
</dbReference>
<gene>
    <name evidence="2" type="ORF">BG844_01630</name>
    <name evidence="1" type="ORF">BG844_08360</name>
</gene>
<reference evidence="1 3" key="1">
    <citation type="submission" date="2016-09" db="EMBL/GenBank/DDBJ databases">
        <title>Couchioplanes caeruleus draft genome sequence.</title>
        <authorList>
            <person name="Sheehan J."/>
            <person name="Caffrey P."/>
        </authorList>
    </citation>
    <scope>NUCLEOTIDE SEQUENCE [LARGE SCALE GENOMIC DNA]</scope>
    <source>
        <strain evidence="1 3">DSM 43634</strain>
    </source>
</reference>
<name>A0A1K0FPJ3_9ACTN</name>
<accession>A0A1K0FPJ3</accession>
<dbReference type="EMBL" id="MEIA01000007">
    <property type="protein sequence ID" value="OJF15961.1"/>
    <property type="molecule type" value="Genomic_DNA"/>
</dbReference>
<dbReference type="RefSeq" id="WP_071802908.1">
    <property type="nucleotide sequence ID" value="NZ_MEIA01000007.1"/>
</dbReference>
<sequence>MNRLRIVVSGLVGLYPLGGVAWDYLQYMIGLARLGHDVYYHEDTWRWPYQPVDVTFSADGTYSAAFIAGFLADWAPELAERWHYVHLAAEHHGMSATAFRRVARTADVFLNISGGSAVPEELPAGAARVFVDTDPGVNQIMLRQRLAWADDSGPWAITSHDRFFTYGENLGGAQCRVPVDDFPWRTTRMPVVTALWRDLPPVPRGAPWSTVTTWNAFGHRIVLDGVEYRSKDAEFERLIDLPRRVPVPVRVALGGLGAPGDRLRAYGWQVVDAPAMTISARSYRDFIGGSRGELTPVKEVYTALRTGWFSTRSACYLAAGRPVVVQQTGLPAALPVGEGILVFTCPEEAAEAVCRVEGDYDRHATAARRVAEDYFGASGVLRRLLSDLDA</sequence>
<organism evidence="1 3">
    <name type="scientific">Couchioplanes caeruleus subsp. caeruleus</name>
    <dbReference type="NCBI Taxonomy" id="56427"/>
    <lineage>
        <taxon>Bacteria</taxon>
        <taxon>Bacillati</taxon>
        <taxon>Actinomycetota</taxon>
        <taxon>Actinomycetes</taxon>
        <taxon>Micromonosporales</taxon>
        <taxon>Micromonosporaceae</taxon>
        <taxon>Couchioplanes</taxon>
    </lineage>
</organism>
<proteinExistence type="predicted"/>
<comment type="caution">
    <text evidence="1">The sequence shown here is derived from an EMBL/GenBank/DDBJ whole genome shotgun (WGS) entry which is preliminary data.</text>
</comment>
<evidence type="ECO:0000313" key="3">
    <source>
        <dbReference type="Proteomes" id="UP000182486"/>
    </source>
</evidence>